<proteinExistence type="predicted"/>
<feature type="transmembrane region" description="Helical" evidence="1">
    <location>
        <begin position="135"/>
        <end position="156"/>
    </location>
</feature>
<keyword evidence="1" id="KW-0812">Transmembrane</keyword>
<keyword evidence="1" id="KW-0472">Membrane</keyword>
<organism evidence="2 3">
    <name type="scientific">Hyphococcus flavus</name>
    <dbReference type="NCBI Taxonomy" id="1866326"/>
    <lineage>
        <taxon>Bacteria</taxon>
        <taxon>Pseudomonadati</taxon>
        <taxon>Pseudomonadota</taxon>
        <taxon>Alphaproteobacteria</taxon>
        <taxon>Parvularculales</taxon>
        <taxon>Parvularculaceae</taxon>
        <taxon>Hyphococcus</taxon>
    </lineage>
</organism>
<feature type="transmembrane region" description="Helical" evidence="1">
    <location>
        <begin position="103"/>
        <end position="123"/>
    </location>
</feature>
<keyword evidence="3" id="KW-1185">Reference proteome</keyword>
<protein>
    <submittedName>
        <fullName evidence="2">VUT family protein</fullName>
    </submittedName>
</protein>
<evidence type="ECO:0000313" key="3">
    <source>
        <dbReference type="Proteomes" id="UP001214043"/>
    </source>
</evidence>
<gene>
    <name evidence="2" type="ORF">PUV54_00295</name>
</gene>
<feature type="transmembrane region" description="Helical" evidence="1">
    <location>
        <begin position="72"/>
        <end position="91"/>
    </location>
</feature>
<feature type="transmembrane region" description="Helical" evidence="1">
    <location>
        <begin position="194"/>
        <end position="219"/>
    </location>
</feature>
<accession>A0AAF0CH90</accession>
<name>A0AAF0CH90_9PROT</name>
<dbReference type="KEGG" id="hfl:PUV54_00295"/>
<feature type="transmembrane region" description="Helical" evidence="1">
    <location>
        <begin position="28"/>
        <end position="52"/>
    </location>
</feature>
<keyword evidence="1" id="KW-1133">Transmembrane helix</keyword>
<evidence type="ECO:0000313" key="2">
    <source>
        <dbReference type="EMBL" id="WDI31632.1"/>
    </source>
</evidence>
<sequence>MEAAVEKRQPRETAVERLARKSGEFATAFTRMVMLAMMLTPLLLAAILTVDIPMHAFDWMAGEAVGSRPSNWLTRGGFIMALAPFLVIIFARKYGGDEASRAVTASWGLAAIAVFAELSYLAPSLEDGDLPGVRYTVFFTASAMAAQYMAASIYDVVRGSLRWWRAPLYAALCAYFTYAIIYFPGVYAGSGAPWLNWLIGDFAVKALVALAFLPVYGLLRGSLKPKGGYGGK</sequence>
<dbReference type="AlphaFoldDB" id="A0AAF0CH90"/>
<dbReference type="EMBL" id="CP118166">
    <property type="protein sequence ID" value="WDI31632.1"/>
    <property type="molecule type" value="Genomic_DNA"/>
</dbReference>
<feature type="transmembrane region" description="Helical" evidence="1">
    <location>
        <begin position="168"/>
        <end position="188"/>
    </location>
</feature>
<evidence type="ECO:0000256" key="1">
    <source>
        <dbReference type="SAM" id="Phobius"/>
    </source>
</evidence>
<reference evidence="2" key="1">
    <citation type="submission" date="2023-02" db="EMBL/GenBank/DDBJ databases">
        <title>Genome sequence of Hyphococcus flavus.</title>
        <authorList>
            <person name="Rong J.-C."/>
            <person name="Zhao Q."/>
            <person name="Yi M."/>
            <person name="Wu J.-Y."/>
        </authorList>
    </citation>
    <scope>NUCLEOTIDE SEQUENCE</scope>
    <source>
        <strain evidence="2">MCCC 1K03223</strain>
    </source>
</reference>
<dbReference type="RefSeq" id="WP_274493519.1">
    <property type="nucleotide sequence ID" value="NZ_CP118166.1"/>
</dbReference>
<dbReference type="Proteomes" id="UP001214043">
    <property type="component" value="Chromosome"/>
</dbReference>